<dbReference type="SUPFAM" id="SSF50978">
    <property type="entry name" value="WD40 repeat-like"/>
    <property type="match status" value="1"/>
</dbReference>
<sequence length="1014" mass="109795">MSTSSPVTQVDEGARPVPPESCAYPTTSPGPNSPPLVPEPPPLLPASDNGQGQGGSIIQAPAGPGKRGAAKNQRKDGGERDAKDARDPRDPKAGARTGSPVTPSSAIDPLSQHIFVRTNTDRTIPSRLRNPARPGSPANEGLPRPSSDLSVKHPTPQLEPARDKKKGGSFLSRLSMIGGKKKDDDNLDDDSEINGERTEGADAVAFGSAAIGASGYIPHHKEPPRYIRVRARNKKVREFNRIFLAQELAGTRPPSQDGQAKPLHGGTPTQSLNKKEHVSGGPIWAIEFSRDGRYLATGGRDRVVRVWAVIATQEDRDAYEEEANAAAGNEERLSAPVFRAKPVREFTGHSGDILDLSWSKNNFLLSSSMDKTVRLWHMSRQECLCTFKHKDFVTSIAFHPRDDRFFLAGSLDSTLRLWSIPDKAVAYSSQLSDLITAVAFSPDGKTAIAGCLNGFCMFYDTEGLKYNTQIHVRSSRGKNAKGSKITGIQTMSFPSGGSGAPGVIKVIITSNDSRIRIYNLGDKNLEGKLKGHENACNQIRASFSDDGNYIICGSEDRRAFIWSMGTGDSDVREKPPYEYFEAHSDVVTEAVFAPTATRQLLQSSDDPIFSLCNPPPVTLLSKEETVANPTLASFDVRSEHSAKARKPDESPAFIARSTHYDGNIIVTADHAGLIKVFRQDCAFAKRRHENWETGSTFSRRLGRDGLLGRTGSIMTRTSAGSREPRSRRGSLTQPVQINSDRINTWRHGVEGNPARPSSMVLSTPARSERSVSPSKATRTPATSSVATPASEARRQAYATTSPLIHSTSPTSSVQTSRTNEKLGFRGDTSIPPTPSFSIRSFDDDADVLRLDPAGASYSFWNLNKWRNISQLRGNNSQDPSSLVGSASGHNRSASASLLPDMEMTKKSRRKSTGAGAVLEDEPVDGHAEKADRRKSVPAGAMLVPGEDDKNHLSPPERIISNQSGSLLSRLSSELTSEEGEETRCSKCGSGDFRAKKVGGKQRLLCGKCGRLVDV</sequence>
<gene>
    <name evidence="5" type="ORF">KHLLAP_LOCUS7072</name>
</gene>
<dbReference type="PANTHER" id="PTHR14221:SF0">
    <property type="entry name" value="WD REPEAT-CONTAINING PROTEIN 44"/>
    <property type="match status" value="1"/>
</dbReference>
<dbReference type="PROSITE" id="PS50082">
    <property type="entry name" value="WD_REPEATS_2"/>
    <property type="match status" value="4"/>
</dbReference>
<dbReference type="InterPro" id="IPR001680">
    <property type="entry name" value="WD40_rpt"/>
</dbReference>
<organism evidence="5 6">
    <name type="scientific">Anthostomella pinea</name>
    <dbReference type="NCBI Taxonomy" id="933095"/>
    <lineage>
        <taxon>Eukaryota</taxon>
        <taxon>Fungi</taxon>
        <taxon>Dikarya</taxon>
        <taxon>Ascomycota</taxon>
        <taxon>Pezizomycotina</taxon>
        <taxon>Sordariomycetes</taxon>
        <taxon>Xylariomycetidae</taxon>
        <taxon>Xylariales</taxon>
        <taxon>Xylariaceae</taxon>
        <taxon>Anthostomella</taxon>
    </lineage>
</organism>
<feature type="repeat" description="WD" evidence="3">
    <location>
        <begin position="386"/>
        <end position="428"/>
    </location>
</feature>
<feature type="compositionally biased region" description="Polar residues" evidence="4">
    <location>
        <begin position="729"/>
        <end position="742"/>
    </location>
</feature>
<evidence type="ECO:0000256" key="4">
    <source>
        <dbReference type="SAM" id="MobiDB-lite"/>
    </source>
</evidence>
<protein>
    <submittedName>
        <fullName evidence="5">Uu.00g077900.m01.CDS01</fullName>
    </submittedName>
</protein>
<accession>A0AAI8VKI1</accession>
<evidence type="ECO:0000313" key="5">
    <source>
        <dbReference type="EMBL" id="CAJ2506604.1"/>
    </source>
</evidence>
<keyword evidence="1 3" id="KW-0853">WD repeat</keyword>
<dbReference type="PRINTS" id="PR00320">
    <property type="entry name" value="GPROTEINBRPT"/>
</dbReference>
<feature type="compositionally biased region" description="Basic and acidic residues" evidence="4">
    <location>
        <begin position="73"/>
        <end position="93"/>
    </location>
</feature>
<dbReference type="PANTHER" id="PTHR14221">
    <property type="entry name" value="WD REPEAT DOMAIN 44"/>
    <property type="match status" value="1"/>
</dbReference>
<dbReference type="Proteomes" id="UP001295740">
    <property type="component" value="Unassembled WGS sequence"/>
</dbReference>
<evidence type="ECO:0000256" key="2">
    <source>
        <dbReference type="ARBA" id="ARBA00022737"/>
    </source>
</evidence>
<dbReference type="EMBL" id="CAUWAG010000010">
    <property type="protein sequence ID" value="CAJ2506604.1"/>
    <property type="molecule type" value="Genomic_DNA"/>
</dbReference>
<dbReference type="Gene3D" id="2.130.10.10">
    <property type="entry name" value="YVTN repeat-like/Quinoprotein amine dehydrogenase"/>
    <property type="match status" value="1"/>
</dbReference>
<feature type="repeat" description="WD" evidence="3">
    <location>
        <begin position="529"/>
        <end position="572"/>
    </location>
</feature>
<name>A0AAI8VKI1_9PEZI</name>
<evidence type="ECO:0000256" key="1">
    <source>
        <dbReference type="ARBA" id="ARBA00022574"/>
    </source>
</evidence>
<feature type="compositionally biased region" description="Polar residues" evidence="4">
    <location>
        <begin position="759"/>
        <end position="787"/>
    </location>
</feature>
<feature type="repeat" description="WD" evidence="3">
    <location>
        <begin position="346"/>
        <end position="386"/>
    </location>
</feature>
<feature type="compositionally biased region" description="Polar residues" evidence="4">
    <location>
        <begin position="873"/>
        <end position="895"/>
    </location>
</feature>
<dbReference type="InterPro" id="IPR015943">
    <property type="entry name" value="WD40/YVTN_repeat-like_dom_sf"/>
</dbReference>
<feature type="compositionally biased region" description="Polar residues" evidence="4">
    <location>
        <begin position="797"/>
        <end position="817"/>
    </location>
</feature>
<dbReference type="InterPro" id="IPR020472">
    <property type="entry name" value="WD40_PAC1"/>
</dbReference>
<evidence type="ECO:0000256" key="3">
    <source>
        <dbReference type="PROSITE-ProRule" id="PRU00221"/>
    </source>
</evidence>
<feature type="compositionally biased region" description="Pro residues" evidence="4">
    <location>
        <begin position="31"/>
        <end position="44"/>
    </location>
</feature>
<feature type="compositionally biased region" description="Basic and acidic residues" evidence="4">
    <location>
        <begin position="923"/>
        <end position="934"/>
    </location>
</feature>
<feature type="repeat" description="WD" evidence="3">
    <location>
        <begin position="283"/>
        <end position="307"/>
    </location>
</feature>
<evidence type="ECO:0000313" key="6">
    <source>
        <dbReference type="Proteomes" id="UP001295740"/>
    </source>
</evidence>
<feature type="region of interest" description="Disordered" evidence="4">
    <location>
        <begin position="247"/>
        <end position="276"/>
    </location>
</feature>
<dbReference type="AlphaFoldDB" id="A0AAI8VKI1"/>
<dbReference type="InterPro" id="IPR036322">
    <property type="entry name" value="WD40_repeat_dom_sf"/>
</dbReference>
<dbReference type="SMART" id="SM00320">
    <property type="entry name" value="WD40"/>
    <property type="match status" value="7"/>
</dbReference>
<proteinExistence type="predicted"/>
<dbReference type="CDD" id="cd00200">
    <property type="entry name" value="WD40"/>
    <property type="match status" value="1"/>
</dbReference>
<dbReference type="PROSITE" id="PS50294">
    <property type="entry name" value="WD_REPEATS_REGION"/>
    <property type="match status" value="3"/>
</dbReference>
<comment type="caution">
    <text evidence="5">The sequence shown here is derived from an EMBL/GenBank/DDBJ whole genome shotgun (WGS) entry which is preliminary data.</text>
</comment>
<feature type="region of interest" description="Disordered" evidence="4">
    <location>
        <begin position="1"/>
        <end position="201"/>
    </location>
</feature>
<dbReference type="InterPro" id="IPR040324">
    <property type="entry name" value="WDR44/Dgr2"/>
</dbReference>
<reference evidence="5" key="1">
    <citation type="submission" date="2023-10" db="EMBL/GenBank/DDBJ databases">
        <authorList>
            <person name="Hackl T."/>
        </authorList>
    </citation>
    <scope>NUCLEOTIDE SEQUENCE</scope>
</reference>
<keyword evidence="2" id="KW-0677">Repeat</keyword>
<feature type="region of interest" description="Disordered" evidence="4">
    <location>
        <begin position="702"/>
        <end position="839"/>
    </location>
</feature>
<keyword evidence="6" id="KW-1185">Reference proteome</keyword>
<feature type="region of interest" description="Disordered" evidence="4">
    <location>
        <begin position="873"/>
        <end position="965"/>
    </location>
</feature>
<dbReference type="Pfam" id="PF00400">
    <property type="entry name" value="WD40"/>
    <property type="match status" value="5"/>
</dbReference>